<dbReference type="GO" id="GO:0008270">
    <property type="term" value="F:zinc ion binding"/>
    <property type="evidence" value="ECO:0007669"/>
    <property type="project" value="UniProtKB-KW"/>
</dbReference>
<feature type="compositionally biased region" description="Basic residues" evidence="4">
    <location>
        <begin position="296"/>
        <end position="307"/>
    </location>
</feature>
<dbReference type="Gene3D" id="3.30.160.60">
    <property type="entry name" value="Classic Zinc Finger"/>
    <property type="match status" value="1"/>
</dbReference>
<feature type="compositionally biased region" description="Low complexity" evidence="4">
    <location>
        <begin position="74"/>
        <end position="83"/>
    </location>
</feature>
<proteinExistence type="predicted"/>
<keyword evidence="7" id="KW-1185">Reference proteome</keyword>
<comment type="caution">
    <text evidence="6">The sequence shown here is derived from an EMBL/GenBank/DDBJ whole genome shotgun (WGS) entry which is preliminary data.</text>
</comment>
<keyword evidence="3" id="KW-0862">Zinc</keyword>
<evidence type="ECO:0000259" key="5">
    <source>
        <dbReference type="SMART" id="SM00451"/>
    </source>
</evidence>
<dbReference type="InterPro" id="IPR013085">
    <property type="entry name" value="U1-CZ_Znf_C2H2"/>
</dbReference>
<feature type="region of interest" description="Disordered" evidence="4">
    <location>
        <begin position="29"/>
        <end position="115"/>
    </location>
</feature>
<dbReference type="PANTHER" id="PTHR13173">
    <property type="entry name" value="WW DOMAIN BINDING PROTEIN 4"/>
    <property type="match status" value="1"/>
</dbReference>
<reference evidence="6" key="1">
    <citation type="submission" date="2022-07" db="EMBL/GenBank/DDBJ databases">
        <title>Fungi with potential for degradation of polypropylene.</title>
        <authorList>
            <person name="Gostincar C."/>
        </authorList>
    </citation>
    <scope>NUCLEOTIDE SEQUENCE</scope>
    <source>
        <strain evidence="6">EXF-13308</strain>
    </source>
</reference>
<dbReference type="SMART" id="SM00451">
    <property type="entry name" value="ZnF_U1"/>
    <property type="match status" value="1"/>
</dbReference>
<keyword evidence="1" id="KW-0479">Metal-binding</keyword>
<dbReference type="GO" id="GO:0071011">
    <property type="term" value="C:precatalytic spliceosome"/>
    <property type="evidence" value="ECO:0007669"/>
    <property type="project" value="TreeGrafter"/>
</dbReference>
<accession>A0AA38VPP0</accession>
<dbReference type="AlphaFoldDB" id="A0AA38VPP0"/>
<evidence type="ECO:0000256" key="3">
    <source>
        <dbReference type="ARBA" id="ARBA00022833"/>
    </source>
</evidence>
<dbReference type="Proteomes" id="UP001174694">
    <property type="component" value="Unassembled WGS sequence"/>
</dbReference>
<dbReference type="InterPro" id="IPR040023">
    <property type="entry name" value="WBP4"/>
</dbReference>
<sequence length="307" mass="34513">MSEYWKSTPRYWCKHCSTYVRDTKLERANHEATARHQSAVKRSLRELHRGHEQEERERERARREVQRLNGVVASSPTTSSSSSLRRDGPGGARDRSGMGGADGAAAAEESRKRQLEQLAEMGVSIPEPLRGEVALAGEWTVTKTKVIEDEDEDEKVRAERRAAGVRKRERTEEEREEDNAVSALFKKPRRWGRDSKALPGDEDEDLDRLLSGKLVKKEESENDGTEVKREEGADTQTEKEGRWNEVESEAKEVKSEGEKLSIKREPTEGDAEGPLGGVPEAKTEGGGTGAEQPVVFKKRKPKNIRQK</sequence>
<dbReference type="InterPro" id="IPR036236">
    <property type="entry name" value="Znf_C2H2_sf"/>
</dbReference>
<gene>
    <name evidence="6" type="ORF">NKR23_g6098</name>
</gene>
<dbReference type="InterPro" id="IPR003604">
    <property type="entry name" value="Matrin/U1-like-C_Znf_C2H2"/>
</dbReference>
<organism evidence="6 7">
    <name type="scientific">Pleurostoma richardsiae</name>
    <dbReference type="NCBI Taxonomy" id="41990"/>
    <lineage>
        <taxon>Eukaryota</taxon>
        <taxon>Fungi</taxon>
        <taxon>Dikarya</taxon>
        <taxon>Ascomycota</taxon>
        <taxon>Pezizomycotina</taxon>
        <taxon>Sordariomycetes</taxon>
        <taxon>Sordariomycetidae</taxon>
        <taxon>Calosphaeriales</taxon>
        <taxon>Pleurostomataceae</taxon>
        <taxon>Pleurostoma</taxon>
    </lineage>
</organism>
<feature type="compositionally biased region" description="Basic and acidic residues" evidence="4">
    <location>
        <begin position="43"/>
        <end position="66"/>
    </location>
</feature>
<feature type="compositionally biased region" description="Basic and acidic residues" evidence="4">
    <location>
        <begin position="84"/>
        <end position="96"/>
    </location>
</feature>
<dbReference type="PANTHER" id="PTHR13173:SF10">
    <property type="entry name" value="WW DOMAIN-BINDING PROTEIN 4"/>
    <property type="match status" value="1"/>
</dbReference>
<name>A0AA38VPP0_9PEZI</name>
<evidence type="ECO:0000313" key="7">
    <source>
        <dbReference type="Proteomes" id="UP001174694"/>
    </source>
</evidence>
<dbReference type="GO" id="GO:0003723">
    <property type="term" value="F:RNA binding"/>
    <property type="evidence" value="ECO:0007669"/>
    <property type="project" value="TreeGrafter"/>
</dbReference>
<evidence type="ECO:0000313" key="6">
    <source>
        <dbReference type="EMBL" id="KAJ9144087.1"/>
    </source>
</evidence>
<keyword evidence="2" id="KW-0863">Zinc-finger</keyword>
<dbReference type="GO" id="GO:0000398">
    <property type="term" value="P:mRNA splicing, via spliceosome"/>
    <property type="evidence" value="ECO:0007669"/>
    <property type="project" value="InterPro"/>
</dbReference>
<dbReference type="EMBL" id="JANBVO010000017">
    <property type="protein sequence ID" value="KAJ9144087.1"/>
    <property type="molecule type" value="Genomic_DNA"/>
</dbReference>
<feature type="compositionally biased region" description="Basic and acidic residues" evidence="4">
    <location>
        <begin position="207"/>
        <end position="267"/>
    </location>
</feature>
<protein>
    <submittedName>
        <fullName evidence="6">U1 zinc finger family protein</fullName>
    </submittedName>
</protein>
<evidence type="ECO:0000256" key="1">
    <source>
        <dbReference type="ARBA" id="ARBA00022723"/>
    </source>
</evidence>
<evidence type="ECO:0000256" key="4">
    <source>
        <dbReference type="SAM" id="MobiDB-lite"/>
    </source>
</evidence>
<feature type="region of interest" description="Disordered" evidence="4">
    <location>
        <begin position="145"/>
        <end position="307"/>
    </location>
</feature>
<evidence type="ECO:0000256" key="2">
    <source>
        <dbReference type="ARBA" id="ARBA00022771"/>
    </source>
</evidence>
<dbReference type="Pfam" id="PF06220">
    <property type="entry name" value="zf-U1"/>
    <property type="match status" value="1"/>
</dbReference>
<feature type="domain" description="U1-type" evidence="5">
    <location>
        <begin position="8"/>
        <end position="43"/>
    </location>
</feature>
<dbReference type="SUPFAM" id="SSF57667">
    <property type="entry name" value="beta-beta-alpha zinc fingers"/>
    <property type="match status" value="1"/>
</dbReference>